<sequence length="86" mass="9722">MTIAPEGRRLLRVEARNAEVPIEKEPNWLKNTAHMGPEYTKLKSMARGQGLHTVCEEAGCPNIYECWEDREASFLIGGSVCTRRCD</sequence>
<dbReference type="InterPro" id="IPR003698">
    <property type="entry name" value="Lipoyl_synth"/>
</dbReference>
<evidence type="ECO:0000259" key="3">
    <source>
        <dbReference type="Pfam" id="PF16881"/>
    </source>
</evidence>
<feature type="non-terminal residue" evidence="4">
    <location>
        <position position="86"/>
    </location>
</feature>
<dbReference type="Pfam" id="PF16881">
    <property type="entry name" value="LIAS_N"/>
    <property type="match status" value="1"/>
</dbReference>
<evidence type="ECO:0000313" key="4">
    <source>
        <dbReference type="EMBL" id="NKE10969.1"/>
    </source>
</evidence>
<organism evidence="4 5">
    <name type="scientific">Kocuria subflava</name>
    <dbReference type="NCBI Taxonomy" id="1736139"/>
    <lineage>
        <taxon>Bacteria</taxon>
        <taxon>Bacillati</taxon>
        <taxon>Actinomycetota</taxon>
        <taxon>Actinomycetes</taxon>
        <taxon>Micrococcales</taxon>
        <taxon>Micrococcaceae</taxon>
        <taxon>Kocuria</taxon>
    </lineage>
</organism>
<evidence type="ECO:0000256" key="2">
    <source>
        <dbReference type="ARBA" id="ARBA00022485"/>
    </source>
</evidence>
<dbReference type="InterPro" id="IPR058240">
    <property type="entry name" value="rSAM_sf"/>
</dbReference>
<protein>
    <submittedName>
        <fullName evidence="4">Lipoyl synthase</fullName>
    </submittedName>
</protein>
<gene>
    <name evidence="4" type="ORF">GTW58_13800</name>
</gene>
<dbReference type="SUPFAM" id="SSF102114">
    <property type="entry name" value="Radical SAM enzymes"/>
    <property type="match status" value="1"/>
</dbReference>
<feature type="domain" description="Lipoyl synthase N-terminal" evidence="3">
    <location>
        <begin position="23"/>
        <end position="60"/>
    </location>
</feature>
<keyword evidence="2" id="KW-0411">Iron-sulfur</keyword>
<dbReference type="GO" id="GO:0051539">
    <property type="term" value="F:4 iron, 4 sulfur cluster binding"/>
    <property type="evidence" value="ECO:0007669"/>
    <property type="project" value="UniProtKB-KW"/>
</dbReference>
<name>A0A846TVQ2_9MICC</name>
<comment type="cofactor">
    <cofactor evidence="1">
        <name>[4Fe-4S] cluster</name>
        <dbReference type="ChEBI" id="CHEBI:49883"/>
    </cofactor>
</comment>
<dbReference type="Proteomes" id="UP000521379">
    <property type="component" value="Unassembled WGS sequence"/>
</dbReference>
<reference evidence="4 5" key="1">
    <citation type="submission" date="2020-02" db="EMBL/GenBank/DDBJ databases">
        <authorList>
            <person name="Sun Q."/>
        </authorList>
    </citation>
    <scope>NUCLEOTIDE SEQUENCE [LARGE SCALE GENOMIC DNA]</scope>
    <source>
        <strain evidence="4 5">YIM 13062</strain>
    </source>
</reference>
<dbReference type="AlphaFoldDB" id="A0A846TVQ2"/>
<dbReference type="EMBL" id="JAAVUN010000210">
    <property type="protein sequence ID" value="NKE10969.1"/>
    <property type="molecule type" value="Genomic_DNA"/>
</dbReference>
<keyword evidence="2" id="KW-0479">Metal-binding</keyword>
<accession>A0A846TVQ2</accession>
<comment type="caution">
    <text evidence="4">The sequence shown here is derived from an EMBL/GenBank/DDBJ whole genome shotgun (WGS) entry which is preliminary data.</text>
</comment>
<dbReference type="GO" id="GO:0016992">
    <property type="term" value="F:lipoate synthase activity"/>
    <property type="evidence" value="ECO:0007669"/>
    <property type="project" value="InterPro"/>
</dbReference>
<keyword evidence="2" id="KW-0004">4Fe-4S</keyword>
<evidence type="ECO:0000313" key="5">
    <source>
        <dbReference type="Proteomes" id="UP000521379"/>
    </source>
</evidence>
<proteinExistence type="predicted"/>
<dbReference type="PANTHER" id="PTHR10949:SF0">
    <property type="entry name" value="LIPOYL SYNTHASE, MITOCHONDRIAL"/>
    <property type="match status" value="1"/>
</dbReference>
<dbReference type="PANTHER" id="PTHR10949">
    <property type="entry name" value="LIPOYL SYNTHASE"/>
    <property type="match status" value="1"/>
</dbReference>
<keyword evidence="5" id="KW-1185">Reference proteome</keyword>
<dbReference type="InterPro" id="IPR031691">
    <property type="entry name" value="LIAS_N"/>
</dbReference>
<keyword evidence="2" id="KW-0408">Iron</keyword>
<evidence type="ECO:0000256" key="1">
    <source>
        <dbReference type="ARBA" id="ARBA00001966"/>
    </source>
</evidence>